<accession>A0A0H5C4M2</accession>
<proteinExistence type="inferred from homology"/>
<comment type="caution">
    <text evidence="6">Lacks conserved residue(s) required for the propagation of feature annotation.</text>
</comment>
<dbReference type="Pfam" id="PF01169">
    <property type="entry name" value="GDT1"/>
    <property type="match status" value="1"/>
</dbReference>
<evidence type="ECO:0000256" key="1">
    <source>
        <dbReference type="ARBA" id="ARBA00004141"/>
    </source>
</evidence>
<comment type="similarity">
    <text evidence="2 6">Belongs to the GDT1 family.</text>
</comment>
<dbReference type="PANTHER" id="PTHR12608:SF1">
    <property type="entry name" value="TRANSMEMBRANE PROTEIN 165"/>
    <property type="match status" value="1"/>
</dbReference>
<comment type="subcellular location">
    <subcellularLocation>
        <location evidence="1 6">Membrane</location>
        <topology evidence="1 6">Multi-pass membrane protein</topology>
    </subcellularLocation>
</comment>
<feature type="transmembrane region" description="Helical" evidence="6">
    <location>
        <begin position="6"/>
        <end position="25"/>
    </location>
</feature>
<dbReference type="GO" id="GO:0005794">
    <property type="term" value="C:Golgi apparatus"/>
    <property type="evidence" value="ECO:0007669"/>
    <property type="project" value="TreeGrafter"/>
</dbReference>
<evidence type="ECO:0000256" key="5">
    <source>
        <dbReference type="ARBA" id="ARBA00023136"/>
    </source>
</evidence>
<reference evidence="8" key="1">
    <citation type="journal article" date="2015" name="J. Biotechnol.">
        <title>The structure of the Cyberlindnera jadinii genome and its relation to Candida utilis analyzed by the occurrence of single nucleotide polymorphisms.</title>
        <authorList>
            <person name="Rupp O."/>
            <person name="Brinkrolf K."/>
            <person name="Buerth C."/>
            <person name="Kunigo M."/>
            <person name="Schneider J."/>
            <person name="Jaenicke S."/>
            <person name="Goesmann A."/>
            <person name="Puehler A."/>
            <person name="Jaeger K.-E."/>
            <person name="Ernst J.F."/>
        </authorList>
    </citation>
    <scope>NUCLEOTIDE SEQUENCE [LARGE SCALE GENOMIC DNA]</scope>
    <source>
        <strain evidence="8">ATCC 18201 / CBS 1600 / BCRC 20928 / JCM 3617 / NBRC 0987 / NRRL Y-1542</strain>
    </source>
</reference>
<evidence type="ECO:0000313" key="8">
    <source>
        <dbReference type="Proteomes" id="UP000038830"/>
    </source>
</evidence>
<evidence type="ECO:0000256" key="6">
    <source>
        <dbReference type="RuleBase" id="RU365102"/>
    </source>
</evidence>
<keyword evidence="3 6" id="KW-0812">Transmembrane</keyword>
<evidence type="ECO:0000313" key="7">
    <source>
        <dbReference type="EMBL" id="CEP23095.1"/>
    </source>
</evidence>
<protein>
    <recommendedName>
        <fullName evidence="6">GDT1 family protein</fullName>
    </recommendedName>
</protein>
<evidence type="ECO:0000256" key="3">
    <source>
        <dbReference type="ARBA" id="ARBA00022692"/>
    </source>
</evidence>
<dbReference type="AlphaFoldDB" id="A0A0H5C4M2"/>
<dbReference type="InterPro" id="IPR001727">
    <property type="entry name" value="GDT1-like"/>
</dbReference>
<dbReference type="GO" id="GO:0005384">
    <property type="term" value="F:manganese ion transmembrane transporter activity"/>
    <property type="evidence" value="ECO:0007669"/>
    <property type="project" value="TreeGrafter"/>
</dbReference>
<name>A0A0H5C4M2_CYBJN</name>
<dbReference type="GO" id="GO:0000329">
    <property type="term" value="C:fungal-type vacuole membrane"/>
    <property type="evidence" value="ECO:0007669"/>
    <property type="project" value="TreeGrafter"/>
</dbReference>
<organism evidence="7 8">
    <name type="scientific">Cyberlindnera jadinii (strain ATCC 18201 / CBS 1600 / BCRC 20928 / JCM 3617 / NBRC 0987 / NRRL Y-1542)</name>
    <name type="common">Torula yeast</name>
    <name type="synonym">Candida utilis</name>
    <dbReference type="NCBI Taxonomy" id="983966"/>
    <lineage>
        <taxon>Eukaryota</taxon>
        <taxon>Fungi</taxon>
        <taxon>Dikarya</taxon>
        <taxon>Ascomycota</taxon>
        <taxon>Saccharomycotina</taxon>
        <taxon>Saccharomycetes</taxon>
        <taxon>Phaffomycetales</taxon>
        <taxon>Phaffomycetaceae</taxon>
        <taxon>Cyberlindnera</taxon>
    </lineage>
</organism>
<feature type="transmembrane region" description="Helical" evidence="6">
    <location>
        <begin position="146"/>
        <end position="163"/>
    </location>
</feature>
<evidence type="ECO:0000256" key="2">
    <source>
        <dbReference type="ARBA" id="ARBA00009190"/>
    </source>
</evidence>
<dbReference type="GO" id="GO:0015085">
    <property type="term" value="F:calcium ion transmembrane transporter activity"/>
    <property type="evidence" value="ECO:0007669"/>
    <property type="project" value="TreeGrafter"/>
</dbReference>
<dbReference type="PANTHER" id="PTHR12608">
    <property type="entry name" value="TRANSMEMBRANE PROTEIN HTP-1 RELATED"/>
    <property type="match status" value="1"/>
</dbReference>
<dbReference type="GO" id="GO:0032472">
    <property type="term" value="P:Golgi calcium ion transport"/>
    <property type="evidence" value="ECO:0007669"/>
    <property type="project" value="TreeGrafter"/>
</dbReference>
<keyword evidence="4 6" id="KW-1133">Transmembrane helix</keyword>
<sequence>MRFTYIIFFLGVINALAFFSGSAVSDKPHALSIGKRDLVQGSTTKMGSSSPTVMSLASSSVAPLDRFNISPKLKTDPNESVNPFILSISMILVSEIGDKTFLISALMAMRHSRVVIFTASIASLAVMTVLSGILGHTLPTILSRRVTQFVASFLFLVFGYTLTKDGLAMSKNLGVEEELAEVKEELSVIDLNRKMSELENGPVTQPAPKTNLGWVQAPYLIICTLF</sequence>
<dbReference type="EMBL" id="CDQK01000004">
    <property type="protein sequence ID" value="CEP23095.1"/>
    <property type="molecule type" value="Genomic_DNA"/>
</dbReference>
<evidence type="ECO:0000256" key="4">
    <source>
        <dbReference type="ARBA" id="ARBA00022989"/>
    </source>
</evidence>
<gene>
    <name evidence="7" type="ORF">BN1211_3608</name>
</gene>
<dbReference type="GO" id="GO:0032468">
    <property type="term" value="P:Golgi calcium ion homeostasis"/>
    <property type="evidence" value="ECO:0007669"/>
    <property type="project" value="TreeGrafter"/>
</dbReference>
<keyword evidence="5 6" id="KW-0472">Membrane</keyword>
<dbReference type="Proteomes" id="UP000038830">
    <property type="component" value="Unassembled WGS sequence"/>
</dbReference>
<feature type="transmembrane region" description="Helical" evidence="6">
    <location>
        <begin position="84"/>
        <end position="102"/>
    </location>
</feature>
<feature type="transmembrane region" description="Helical" evidence="6">
    <location>
        <begin position="114"/>
        <end position="134"/>
    </location>
</feature>